<gene>
    <name evidence="2" type="ORF">GCM10023147_29190</name>
</gene>
<dbReference type="InterPro" id="IPR010982">
    <property type="entry name" value="Lambda_DNA-bd_dom_sf"/>
</dbReference>
<protein>
    <recommendedName>
        <fullName evidence="1">HTH cro/C1-type domain-containing protein</fullName>
    </recommendedName>
</protein>
<dbReference type="Proteomes" id="UP001500635">
    <property type="component" value="Unassembled WGS sequence"/>
</dbReference>
<dbReference type="SMART" id="SM00530">
    <property type="entry name" value="HTH_XRE"/>
    <property type="match status" value="1"/>
</dbReference>
<keyword evidence="3" id="KW-1185">Reference proteome</keyword>
<dbReference type="Pfam" id="PF13560">
    <property type="entry name" value="HTH_31"/>
    <property type="match status" value="1"/>
</dbReference>
<evidence type="ECO:0000313" key="3">
    <source>
        <dbReference type="Proteomes" id="UP001500635"/>
    </source>
</evidence>
<dbReference type="PROSITE" id="PS50943">
    <property type="entry name" value="HTH_CROC1"/>
    <property type="match status" value="1"/>
</dbReference>
<dbReference type="CDD" id="cd00093">
    <property type="entry name" value="HTH_XRE"/>
    <property type="match status" value="1"/>
</dbReference>
<reference evidence="3" key="1">
    <citation type="journal article" date="2019" name="Int. J. Syst. Evol. Microbiol.">
        <title>The Global Catalogue of Microorganisms (GCM) 10K type strain sequencing project: providing services to taxonomists for standard genome sequencing and annotation.</title>
        <authorList>
            <consortium name="The Broad Institute Genomics Platform"/>
            <consortium name="The Broad Institute Genome Sequencing Center for Infectious Disease"/>
            <person name="Wu L."/>
            <person name="Ma J."/>
        </authorList>
    </citation>
    <scope>NUCLEOTIDE SEQUENCE [LARGE SCALE GENOMIC DNA]</scope>
    <source>
        <strain evidence="3">JCM 17688</strain>
    </source>
</reference>
<name>A0ABP8JTC2_9ACTN</name>
<feature type="domain" description="HTH cro/C1-type" evidence="1">
    <location>
        <begin position="30"/>
        <end position="89"/>
    </location>
</feature>
<dbReference type="EMBL" id="BAABFR010000044">
    <property type="protein sequence ID" value="GAA4395677.1"/>
    <property type="molecule type" value="Genomic_DNA"/>
</dbReference>
<dbReference type="InterPro" id="IPR001387">
    <property type="entry name" value="Cro/C1-type_HTH"/>
</dbReference>
<organism evidence="2 3">
    <name type="scientific">Tsukamurella soli</name>
    <dbReference type="NCBI Taxonomy" id="644556"/>
    <lineage>
        <taxon>Bacteria</taxon>
        <taxon>Bacillati</taxon>
        <taxon>Actinomycetota</taxon>
        <taxon>Actinomycetes</taxon>
        <taxon>Mycobacteriales</taxon>
        <taxon>Tsukamurellaceae</taxon>
        <taxon>Tsukamurella</taxon>
    </lineage>
</organism>
<dbReference type="SUPFAM" id="SSF47413">
    <property type="entry name" value="lambda repressor-like DNA-binding domains"/>
    <property type="match status" value="1"/>
</dbReference>
<sequence>MYHQIEYGRNRFPCIVSSMGSFDTTAGNTLRALREAAGLKQADLAAAMSTDDVPMRQQVIANIESGSRPLKFSEAVVAARIFGVDVNTLAGKGNSASAIDLQTAMRELNAAVVTLREAHDRRRLADARYAAAETRFLTAQSAVRRCMAQGGIKPVDRFLSWADASVEQVLGLEEP</sequence>
<evidence type="ECO:0000313" key="2">
    <source>
        <dbReference type="EMBL" id="GAA4395677.1"/>
    </source>
</evidence>
<evidence type="ECO:0000259" key="1">
    <source>
        <dbReference type="PROSITE" id="PS50943"/>
    </source>
</evidence>
<dbReference type="Gene3D" id="1.10.260.40">
    <property type="entry name" value="lambda repressor-like DNA-binding domains"/>
    <property type="match status" value="1"/>
</dbReference>
<comment type="caution">
    <text evidence="2">The sequence shown here is derived from an EMBL/GenBank/DDBJ whole genome shotgun (WGS) entry which is preliminary data.</text>
</comment>
<accession>A0ABP8JTC2</accession>
<proteinExistence type="predicted"/>